<feature type="transmembrane region" description="Helical" evidence="1">
    <location>
        <begin position="47"/>
        <end position="69"/>
    </location>
</feature>
<reference evidence="2 3" key="1">
    <citation type="submission" date="2018-06" db="EMBL/GenBank/DDBJ databases">
        <title>Genomic Encyclopedia of Archaeal and Bacterial Type Strains, Phase II (KMG-II): from individual species to whole genera.</title>
        <authorList>
            <person name="Goeker M."/>
        </authorList>
    </citation>
    <scope>NUCLEOTIDE SEQUENCE [LARGE SCALE GENOMIC DNA]</scope>
    <source>
        <strain evidence="2 3">DSM 22011</strain>
    </source>
</reference>
<keyword evidence="1" id="KW-1133">Transmembrane helix</keyword>
<keyword evidence="1" id="KW-0812">Transmembrane</keyword>
<name>A0A327YQL1_9RHOB</name>
<dbReference type="RefSeq" id="WP_111549709.1">
    <property type="nucleotide sequence ID" value="NZ_LIGL01000001.1"/>
</dbReference>
<protein>
    <recommendedName>
        <fullName evidence="4">TspO/MBR related protein</fullName>
    </recommendedName>
</protein>
<dbReference type="AlphaFoldDB" id="A0A327YQL1"/>
<comment type="caution">
    <text evidence="2">The sequence shown here is derived from an EMBL/GenBank/DDBJ whole genome shotgun (WGS) entry which is preliminary data.</text>
</comment>
<evidence type="ECO:0000256" key="1">
    <source>
        <dbReference type="SAM" id="Phobius"/>
    </source>
</evidence>
<dbReference type="EMBL" id="QLMG01000003">
    <property type="protein sequence ID" value="RAK21985.1"/>
    <property type="molecule type" value="Genomic_DNA"/>
</dbReference>
<evidence type="ECO:0000313" key="2">
    <source>
        <dbReference type="EMBL" id="RAK21985.1"/>
    </source>
</evidence>
<feature type="transmembrane region" description="Helical" evidence="1">
    <location>
        <begin position="210"/>
        <end position="228"/>
    </location>
</feature>
<dbReference type="Proteomes" id="UP000249165">
    <property type="component" value="Unassembled WGS sequence"/>
</dbReference>
<keyword evidence="3" id="KW-1185">Reference proteome</keyword>
<evidence type="ECO:0000313" key="3">
    <source>
        <dbReference type="Proteomes" id="UP000249165"/>
    </source>
</evidence>
<organism evidence="2 3">
    <name type="scientific">Salipiger aestuarii</name>
    <dbReference type="NCBI Taxonomy" id="568098"/>
    <lineage>
        <taxon>Bacteria</taxon>
        <taxon>Pseudomonadati</taxon>
        <taxon>Pseudomonadota</taxon>
        <taxon>Alphaproteobacteria</taxon>
        <taxon>Rhodobacterales</taxon>
        <taxon>Roseobacteraceae</taxon>
        <taxon>Salipiger</taxon>
    </lineage>
</organism>
<feature type="transmembrane region" description="Helical" evidence="1">
    <location>
        <begin position="103"/>
        <end position="121"/>
    </location>
</feature>
<dbReference type="OrthoDB" id="5189031at2"/>
<accession>A0A327YQL1</accession>
<sequence>MTGWRAPLTLVLCTSFAASPLLTGGFAGFVPTQFPLVQSRWPVLPVGWAFSIWGPVFALLVASAIRGVLRPADDPLWQPMRLPLMLSAGIGTPWIAVAGLQPLMAAVMIVFMAAAAIEALLRAPRQPAALWPVGLYAGWVTSVACIAVAVVLGGYGVINTQGAALLLLTFLAGLAGAVLWYRPRATAFGLGVGWAYAGVLIANLDIANVPVIALCAAALLMLAAVPLLRPRTRPRLPPPQP</sequence>
<gene>
    <name evidence="2" type="ORF">ATI53_1003141</name>
</gene>
<feature type="transmembrane region" description="Helical" evidence="1">
    <location>
        <begin position="133"/>
        <end position="157"/>
    </location>
</feature>
<feature type="transmembrane region" description="Helical" evidence="1">
    <location>
        <begin position="163"/>
        <end position="180"/>
    </location>
</feature>
<proteinExistence type="predicted"/>
<evidence type="ECO:0008006" key="4">
    <source>
        <dbReference type="Google" id="ProtNLM"/>
    </source>
</evidence>
<keyword evidence="1" id="KW-0472">Membrane</keyword>